<keyword evidence="3" id="KW-0540">Nuclease</keyword>
<dbReference type="GO" id="GO:0004519">
    <property type="term" value="F:endonuclease activity"/>
    <property type="evidence" value="ECO:0007669"/>
    <property type="project" value="UniProtKB-KW"/>
</dbReference>
<feature type="compositionally biased region" description="Acidic residues" evidence="7">
    <location>
        <begin position="104"/>
        <end position="114"/>
    </location>
</feature>
<dbReference type="PANTHER" id="PTHR37984:SF5">
    <property type="entry name" value="PROTEIN NYNRIN-LIKE"/>
    <property type="match status" value="1"/>
</dbReference>
<dbReference type="EMBL" id="BKCJ010007204">
    <property type="protein sequence ID" value="GEU76056.1"/>
    <property type="molecule type" value="Genomic_DNA"/>
</dbReference>
<evidence type="ECO:0000259" key="9">
    <source>
        <dbReference type="Pfam" id="PF17921"/>
    </source>
</evidence>
<evidence type="ECO:0000256" key="3">
    <source>
        <dbReference type="ARBA" id="ARBA00022722"/>
    </source>
</evidence>
<dbReference type="Pfam" id="PF08284">
    <property type="entry name" value="RVP_2"/>
    <property type="match status" value="1"/>
</dbReference>
<dbReference type="Gene3D" id="3.10.10.10">
    <property type="entry name" value="HIV Type 1 Reverse Transcriptase, subunit A, domain 1"/>
    <property type="match status" value="1"/>
</dbReference>
<sequence>MSDSKHSTVTYTSISSNTDPLAWAVDFFRLQEPESSEVVPLSPDYVPGPEEPEQAPLSPNYVPGLEYPEYLAPSDEEVPVEDQPYAVADSPIALSPGYIADPDPKEDLEDESEDGPTKYPTDGGDDDDDDDSSGDDADNEDEEEASDSTTTASLVVDPVSHDPIKDCTTTTITFILTTTIPTAYHTSTHQGIYGYDESCCTIYLLFSTSIRDATTFTYTIILSPPLPLPDCREDVFEIMLSPRKRLWIALDPIYEIRESSFAVAARSTGGFRANYGFIGTLDIEIIHDLDREIGYEITNVWEDPDEIEEEIPTTDVSELGQRMIDFVTTVRHDTNEIYVRLGDPHDDRSVMNGQLNLLCRDSASGCQTQKTGTTRRGIDSTEDIADLDGVADALAEHEIQRNNNLNDDGSQGSRSGITRHVRPTREYTYIDFLKCQPMNFKGTEGVVSLTQWFERIETVFNISNCAVENQVNFAICTLHGVALTWWKTHVKIDGHDAAYGVPRNILIKMMTANYTQRFQELALLCGRMFPEESDKIEKYVGGFPVMIHGSVMTSKPKTMQDAIEFATELMDKKIRTFSEQLGSFNVIIGMDWLAKYHVVIVCDEKLVCIPFGNETLIVHGDRSNQGNDTRLNIISCTKTQKYMLKEYHVFLAHVTAKKSKDKSEGKRLEDIDLMPGVAPVARAPYRLAPSKMKELSDQLQELFDKGFIWPSSSPWGASVLFIKKKDGSFRMYIDYRELNKLTVKNRYPLLRIDDLFDQLQGSSVYYKIDLRSGLAGYYRRFIKGFSKIAKSMTKLTQKGVKFDWGDTEEAVFQLIKKKMYSVPILALPEGSEDFVVYCDALLKGLGAVLMQWDKVIAYASRQLKIHDKIYTTHDLELGSVVFALKIWRHYLYGTKCTVFKDHKSLQHILNQKELNMRQRRWLELLSDYDYEIRYHPGKANVVADALSRKEQNKPLRVQALIMTIGLNLPKQILEAQIEAQKPENFKKEDVRGMIRKDIPKERLEPRADETLCLNGRSWLPCYGDLRTVIMHESHKSKYFIHLGFNKMYQDMKKLYWWPNMKADIATYVRKFLTCAKVKAEHQRPSGLLVQPEIPQWKWDNITMDFVTKLPKFSQGYDTIWVIVD</sequence>
<dbReference type="Pfam" id="PF17921">
    <property type="entry name" value="Integrase_H2C2"/>
    <property type="match status" value="1"/>
</dbReference>
<name>A0A6L2MQ02_TANCI</name>
<dbReference type="GO" id="GO:0016787">
    <property type="term" value="F:hydrolase activity"/>
    <property type="evidence" value="ECO:0007669"/>
    <property type="project" value="UniProtKB-KW"/>
</dbReference>
<evidence type="ECO:0000256" key="6">
    <source>
        <dbReference type="ARBA" id="ARBA00022918"/>
    </source>
</evidence>
<keyword evidence="6 10" id="KW-0695">RNA-directed DNA polymerase</keyword>
<protein>
    <submittedName>
        <fullName evidence="10">Putative reverse transcriptase domain-containing protein</fullName>
    </submittedName>
</protein>
<keyword evidence="4" id="KW-0255">Endonuclease</keyword>
<accession>A0A6L2MQ02</accession>
<evidence type="ECO:0000256" key="1">
    <source>
        <dbReference type="ARBA" id="ARBA00022679"/>
    </source>
</evidence>
<dbReference type="Pfam" id="PF17917">
    <property type="entry name" value="RT_RNaseH"/>
    <property type="match status" value="1"/>
</dbReference>
<feature type="domain" description="Integrase zinc-binding" evidence="9">
    <location>
        <begin position="1024"/>
        <end position="1079"/>
    </location>
</feature>
<evidence type="ECO:0000256" key="7">
    <source>
        <dbReference type="SAM" id="MobiDB-lite"/>
    </source>
</evidence>
<evidence type="ECO:0000313" key="10">
    <source>
        <dbReference type="EMBL" id="GEU76056.1"/>
    </source>
</evidence>
<dbReference type="PANTHER" id="PTHR37984">
    <property type="entry name" value="PROTEIN CBG26694"/>
    <property type="match status" value="1"/>
</dbReference>
<evidence type="ECO:0000256" key="2">
    <source>
        <dbReference type="ARBA" id="ARBA00022695"/>
    </source>
</evidence>
<proteinExistence type="predicted"/>
<dbReference type="InterPro" id="IPR050951">
    <property type="entry name" value="Retrovirus_Pol_polyprotein"/>
</dbReference>
<feature type="domain" description="Reverse transcriptase RNase H-like" evidence="8">
    <location>
        <begin position="831"/>
        <end position="928"/>
    </location>
</feature>
<dbReference type="SUPFAM" id="SSF56672">
    <property type="entry name" value="DNA/RNA polymerases"/>
    <property type="match status" value="1"/>
</dbReference>
<comment type="caution">
    <text evidence="10">The sequence shown here is derived from an EMBL/GenBank/DDBJ whole genome shotgun (WGS) entry which is preliminary data.</text>
</comment>
<dbReference type="AlphaFoldDB" id="A0A6L2MQ02"/>
<dbReference type="InterPro" id="IPR041588">
    <property type="entry name" value="Integrase_H2C2"/>
</dbReference>
<dbReference type="Gene3D" id="1.10.340.70">
    <property type="match status" value="1"/>
</dbReference>
<dbReference type="GO" id="GO:0003964">
    <property type="term" value="F:RNA-directed DNA polymerase activity"/>
    <property type="evidence" value="ECO:0007669"/>
    <property type="project" value="UniProtKB-KW"/>
</dbReference>
<dbReference type="InterPro" id="IPR043502">
    <property type="entry name" value="DNA/RNA_pol_sf"/>
</dbReference>
<dbReference type="Gene3D" id="3.30.70.270">
    <property type="match status" value="1"/>
</dbReference>
<evidence type="ECO:0000256" key="5">
    <source>
        <dbReference type="ARBA" id="ARBA00022801"/>
    </source>
</evidence>
<dbReference type="InterPro" id="IPR041373">
    <property type="entry name" value="RT_RNaseH"/>
</dbReference>
<dbReference type="CDD" id="cd09274">
    <property type="entry name" value="RNase_HI_RT_Ty3"/>
    <property type="match status" value="1"/>
</dbReference>
<keyword evidence="2" id="KW-0548">Nucleotidyltransferase</keyword>
<feature type="compositionally biased region" description="Acidic residues" evidence="7">
    <location>
        <begin position="123"/>
        <end position="146"/>
    </location>
</feature>
<evidence type="ECO:0000259" key="8">
    <source>
        <dbReference type="Pfam" id="PF17917"/>
    </source>
</evidence>
<dbReference type="InterPro" id="IPR043128">
    <property type="entry name" value="Rev_trsase/Diguanyl_cyclase"/>
</dbReference>
<reference evidence="10" key="1">
    <citation type="journal article" date="2019" name="Sci. Rep.">
        <title>Draft genome of Tanacetum cinerariifolium, the natural source of mosquito coil.</title>
        <authorList>
            <person name="Yamashiro T."/>
            <person name="Shiraishi A."/>
            <person name="Satake H."/>
            <person name="Nakayama K."/>
        </authorList>
    </citation>
    <scope>NUCLEOTIDE SEQUENCE</scope>
</reference>
<gene>
    <name evidence="10" type="ORF">Tci_048034</name>
</gene>
<keyword evidence="5" id="KW-0378">Hydrolase</keyword>
<feature type="region of interest" description="Disordered" evidence="7">
    <location>
        <begin position="33"/>
        <end position="157"/>
    </location>
</feature>
<dbReference type="CDD" id="cd01647">
    <property type="entry name" value="RT_LTR"/>
    <property type="match status" value="1"/>
</dbReference>
<organism evidence="10">
    <name type="scientific">Tanacetum cinerariifolium</name>
    <name type="common">Dalmatian daisy</name>
    <name type="synonym">Chrysanthemum cinerariifolium</name>
    <dbReference type="NCBI Taxonomy" id="118510"/>
    <lineage>
        <taxon>Eukaryota</taxon>
        <taxon>Viridiplantae</taxon>
        <taxon>Streptophyta</taxon>
        <taxon>Embryophyta</taxon>
        <taxon>Tracheophyta</taxon>
        <taxon>Spermatophyta</taxon>
        <taxon>Magnoliopsida</taxon>
        <taxon>eudicotyledons</taxon>
        <taxon>Gunneridae</taxon>
        <taxon>Pentapetalae</taxon>
        <taxon>asterids</taxon>
        <taxon>campanulids</taxon>
        <taxon>Asterales</taxon>
        <taxon>Asteraceae</taxon>
        <taxon>Asteroideae</taxon>
        <taxon>Anthemideae</taxon>
        <taxon>Anthemidinae</taxon>
        <taxon>Tanacetum</taxon>
    </lineage>
</organism>
<evidence type="ECO:0000256" key="4">
    <source>
        <dbReference type="ARBA" id="ARBA00022759"/>
    </source>
</evidence>
<keyword evidence="1" id="KW-0808">Transferase</keyword>